<feature type="region of interest" description="Disordered" evidence="1">
    <location>
        <begin position="102"/>
        <end position="127"/>
    </location>
</feature>
<sequence length="399" mass="44417">MQSQGRLYYCVRKPAGNSAWINLMGDWYIRMRPLQLHLAVPQSFPNLCIFFFQWYESPKIVLHVTGVLFKVEGVNEERVMQTADSSSNSSKVKVKVVKFPKKPKTKKRKLLKQSETSSSSQPILPAGEPVTKQSLIGLGELYTTVQAQQTLPTSQQIVTRSQQTIAPSQPVLSLNQQNSLQTQQTWIPVHQLLALSSQILSQQQSIAPVQSSQLVQPSVVSVQGSQLLNQLSVTPGQSSQLLTQQPVTSLQGPQPLNQQLPRPPQPILTSLLKTTAQSKVVPPNSQKFGLAQSVKKTKLTGVKAPETEVKRTTAKPQAEVNTGNSIASESDLMNLKHKMTVQELKLRLRNRKAKAELEESELKMKMEASMQDLSNKKLKHDILLAKLQFYTKLCATENL</sequence>
<proteinExistence type="predicted"/>
<name>A0ABQ9GXU8_9NEOP</name>
<feature type="compositionally biased region" description="Low complexity" evidence="1">
    <location>
        <begin position="250"/>
        <end position="260"/>
    </location>
</feature>
<dbReference type="EMBL" id="JARBHB010000008">
    <property type="protein sequence ID" value="KAJ8876837.1"/>
    <property type="molecule type" value="Genomic_DNA"/>
</dbReference>
<reference evidence="2 3" key="1">
    <citation type="submission" date="2023-02" db="EMBL/GenBank/DDBJ databases">
        <title>LHISI_Scaffold_Assembly.</title>
        <authorList>
            <person name="Stuart O.P."/>
            <person name="Cleave R."/>
            <person name="Magrath M.J.L."/>
            <person name="Mikheyev A.S."/>
        </authorList>
    </citation>
    <scope>NUCLEOTIDE SEQUENCE [LARGE SCALE GENOMIC DNA]</scope>
    <source>
        <strain evidence="2">Daus_M_001</strain>
        <tissue evidence="2">Leg muscle</tissue>
    </source>
</reference>
<keyword evidence="3" id="KW-1185">Reference proteome</keyword>
<evidence type="ECO:0000313" key="2">
    <source>
        <dbReference type="EMBL" id="KAJ8876837.1"/>
    </source>
</evidence>
<feature type="region of interest" description="Disordered" evidence="1">
    <location>
        <begin position="242"/>
        <end position="263"/>
    </location>
</feature>
<organism evidence="2 3">
    <name type="scientific">Dryococelus australis</name>
    <dbReference type="NCBI Taxonomy" id="614101"/>
    <lineage>
        <taxon>Eukaryota</taxon>
        <taxon>Metazoa</taxon>
        <taxon>Ecdysozoa</taxon>
        <taxon>Arthropoda</taxon>
        <taxon>Hexapoda</taxon>
        <taxon>Insecta</taxon>
        <taxon>Pterygota</taxon>
        <taxon>Neoptera</taxon>
        <taxon>Polyneoptera</taxon>
        <taxon>Phasmatodea</taxon>
        <taxon>Verophasmatodea</taxon>
        <taxon>Anareolatae</taxon>
        <taxon>Phasmatidae</taxon>
        <taxon>Eurycanthinae</taxon>
        <taxon>Dryococelus</taxon>
    </lineage>
</organism>
<evidence type="ECO:0000256" key="1">
    <source>
        <dbReference type="SAM" id="MobiDB-lite"/>
    </source>
</evidence>
<evidence type="ECO:0000313" key="3">
    <source>
        <dbReference type="Proteomes" id="UP001159363"/>
    </source>
</evidence>
<protein>
    <submittedName>
        <fullName evidence="2">Uncharacterized protein</fullName>
    </submittedName>
</protein>
<dbReference type="Proteomes" id="UP001159363">
    <property type="component" value="Chromosome 7"/>
</dbReference>
<comment type="caution">
    <text evidence="2">The sequence shown here is derived from an EMBL/GenBank/DDBJ whole genome shotgun (WGS) entry which is preliminary data.</text>
</comment>
<accession>A0ABQ9GXU8</accession>
<gene>
    <name evidence="2" type="ORF">PR048_021284</name>
</gene>
<feature type="compositionally biased region" description="Polar residues" evidence="1">
    <location>
        <begin position="113"/>
        <end position="122"/>
    </location>
</feature>
<feature type="compositionally biased region" description="Basic residues" evidence="1">
    <location>
        <begin position="102"/>
        <end position="111"/>
    </location>
</feature>